<proteinExistence type="predicted"/>
<feature type="region of interest" description="Disordered" evidence="1">
    <location>
        <begin position="95"/>
        <end position="117"/>
    </location>
</feature>
<protein>
    <submittedName>
        <fullName evidence="4">ATP-dependent DNA helicase Q5-like</fullName>
    </submittedName>
</protein>
<evidence type="ECO:0000256" key="1">
    <source>
        <dbReference type="SAM" id="MobiDB-lite"/>
    </source>
</evidence>
<gene>
    <name evidence="4" type="primary">LOC109383633</name>
</gene>
<sequence>METMLAEGQALQLVQGGEQEPPSQPCVLQDEGSSEPDPGLGGEAPGSRAHCGGPAPEKKTKGASRGSAPAKAQAKKTQQLLAAAALKDSQNIAHFFYQRDESPPPLSSAPGAESVGPSCEGVRAALAATPEKCTGEEDGALGHLAAHPQTECTREWTRKGHR</sequence>
<dbReference type="RefSeq" id="XP_019499779.1">
    <property type="nucleotide sequence ID" value="XM_019644234.1"/>
</dbReference>
<accession>A0A8B7RFF1</accession>
<dbReference type="Proteomes" id="UP000694851">
    <property type="component" value="Unplaced"/>
</dbReference>
<dbReference type="InterPro" id="IPR010716">
    <property type="entry name" value="RECQ5"/>
</dbReference>
<reference evidence="4" key="1">
    <citation type="submission" date="2025-08" db="UniProtKB">
        <authorList>
            <consortium name="RefSeq"/>
        </authorList>
    </citation>
    <scope>IDENTIFICATION</scope>
    <source>
        <tissue evidence="4">Muscle</tissue>
    </source>
</reference>
<evidence type="ECO:0000313" key="4">
    <source>
        <dbReference type="RefSeq" id="XP_019499779.1"/>
    </source>
</evidence>
<dbReference type="GeneID" id="109383633"/>
<dbReference type="OrthoDB" id="9677809at2759"/>
<feature type="domain" description="RecQ helicase-like 5" evidence="2">
    <location>
        <begin position="1"/>
        <end position="155"/>
    </location>
</feature>
<evidence type="ECO:0000259" key="2">
    <source>
        <dbReference type="Pfam" id="PF06959"/>
    </source>
</evidence>
<dbReference type="Pfam" id="PF06959">
    <property type="entry name" value="RecQ5"/>
    <property type="match status" value="1"/>
</dbReference>
<dbReference type="KEGG" id="hai:109383633"/>
<organism evidence="3 4">
    <name type="scientific">Hipposideros armiger</name>
    <name type="common">Great Himalayan leaf-nosed bat</name>
    <dbReference type="NCBI Taxonomy" id="186990"/>
    <lineage>
        <taxon>Eukaryota</taxon>
        <taxon>Metazoa</taxon>
        <taxon>Chordata</taxon>
        <taxon>Craniata</taxon>
        <taxon>Vertebrata</taxon>
        <taxon>Euteleostomi</taxon>
        <taxon>Mammalia</taxon>
        <taxon>Eutheria</taxon>
        <taxon>Laurasiatheria</taxon>
        <taxon>Chiroptera</taxon>
        <taxon>Yinpterochiroptera</taxon>
        <taxon>Rhinolophoidea</taxon>
        <taxon>Hipposideridae</taxon>
        <taxon>Hipposideros</taxon>
    </lineage>
</organism>
<evidence type="ECO:0000313" key="3">
    <source>
        <dbReference type="Proteomes" id="UP000694851"/>
    </source>
</evidence>
<feature type="compositionally biased region" description="Low complexity" evidence="1">
    <location>
        <begin position="68"/>
        <end position="79"/>
    </location>
</feature>
<keyword evidence="3" id="KW-1185">Reference proteome</keyword>
<name>A0A8B7RFF1_HIPAR</name>
<feature type="region of interest" description="Disordered" evidence="1">
    <location>
        <begin position="1"/>
        <end position="79"/>
    </location>
</feature>
<dbReference type="AlphaFoldDB" id="A0A8B7RFF1"/>